<feature type="transmembrane region" description="Helical" evidence="5">
    <location>
        <begin position="67"/>
        <end position="84"/>
    </location>
</feature>
<keyword evidence="4 5" id="KW-0472">Membrane</keyword>
<dbReference type="Pfam" id="PF05105">
    <property type="entry name" value="Phage_holin_4_1"/>
    <property type="match status" value="1"/>
</dbReference>
<evidence type="ECO:0000256" key="4">
    <source>
        <dbReference type="ARBA" id="ARBA00023136"/>
    </source>
</evidence>
<evidence type="ECO:0000313" key="7">
    <source>
        <dbReference type="Proteomes" id="UP000411588"/>
    </source>
</evidence>
<comment type="caution">
    <text evidence="6">The sequence shown here is derived from an EMBL/GenBank/DDBJ whole genome shotgun (WGS) entry which is preliminary data.</text>
</comment>
<keyword evidence="2 5" id="KW-0812">Transmembrane</keyword>
<keyword evidence="3 5" id="KW-1133">Transmembrane helix</keyword>
<evidence type="ECO:0000256" key="1">
    <source>
        <dbReference type="ARBA" id="ARBA00004141"/>
    </source>
</evidence>
<reference evidence="6 7" key="1">
    <citation type="submission" date="2019-02" db="EMBL/GenBank/DDBJ databases">
        <authorList>
            <consortium name="Pathogen Informatics"/>
        </authorList>
    </citation>
    <scope>NUCLEOTIDE SEQUENCE [LARGE SCALE GENOMIC DNA]</scope>
    <source>
        <strain evidence="7">clo34</strain>
    </source>
</reference>
<name>A0AB74QGF0_CLODI</name>
<protein>
    <submittedName>
        <fullName evidence="6">Toxin secretion/phage lysis holin</fullName>
    </submittedName>
</protein>
<dbReference type="GO" id="GO:0016020">
    <property type="term" value="C:membrane"/>
    <property type="evidence" value="ECO:0007669"/>
    <property type="project" value="UniProtKB-SubCell"/>
</dbReference>
<feature type="transmembrane region" description="Helical" evidence="5">
    <location>
        <begin position="20"/>
        <end position="46"/>
    </location>
</feature>
<dbReference type="EMBL" id="CAADAN010000017">
    <property type="protein sequence ID" value="VFD35412.1"/>
    <property type="molecule type" value="Genomic_DNA"/>
</dbReference>
<comment type="subcellular location">
    <subcellularLocation>
        <location evidence="1">Membrane</location>
        <topology evidence="1">Multi-pass membrane protein</topology>
    </subcellularLocation>
</comment>
<dbReference type="InterPro" id="IPR006480">
    <property type="entry name" value="Phage_holin_4_1"/>
</dbReference>
<organism evidence="6 7">
    <name type="scientific">Clostridioides difficile</name>
    <name type="common">Peptoclostridium difficile</name>
    <dbReference type="NCBI Taxonomy" id="1496"/>
    <lineage>
        <taxon>Bacteria</taxon>
        <taxon>Bacillati</taxon>
        <taxon>Bacillota</taxon>
        <taxon>Clostridia</taxon>
        <taxon>Peptostreptococcales</taxon>
        <taxon>Peptostreptococcaceae</taxon>
        <taxon>Clostridioides</taxon>
    </lineage>
</organism>
<proteinExistence type="predicted"/>
<dbReference type="AlphaFoldDB" id="A0AB74QGF0"/>
<evidence type="ECO:0000256" key="3">
    <source>
        <dbReference type="ARBA" id="ARBA00022989"/>
    </source>
</evidence>
<sequence length="87" mass="9312">MNIYDGKLSSIIAVIGTISTWLFGVWDLALIGLITLMVADYLLGIIKGYTLKELSSTKGFKGLAKKSGILIVLIVAVVLDRLLSNGT</sequence>
<accession>A0AB74QGF0</accession>
<evidence type="ECO:0000256" key="2">
    <source>
        <dbReference type="ARBA" id="ARBA00022692"/>
    </source>
</evidence>
<evidence type="ECO:0000256" key="5">
    <source>
        <dbReference type="SAM" id="Phobius"/>
    </source>
</evidence>
<gene>
    <name evidence="6" type="ORF">SAMEA1402399_03512</name>
</gene>
<dbReference type="Proteomes" id="UP000411588">
    <property type="component" value="Unassembled WGS sequence"/>
</dbReference>
<evidence type="ECO:0000313" key="6">
    <source>
        <dbReference type="EMBL" id="VFD35412.1"/>
    </source>
</evidence>
<dbReference type="NCBIfam" id="TIGR01593">
    <property type="entry name" value="holin_tox_secr"/>
    <property type="match status" value="1"/>
</dbReference>